<evidence type="ECO:0000313" key="7">
    <source>
        <dbReference type="Ensembl" id="ENSMMDP00005045170.1"/>
    </source>
</evidence>
<dbReference type="InParanoid" id="A0A667ZQE0"/>
<evidence type="ECO:0000256" key="5">
    <source>
        <dbReference type="SAM" id="Phobius"/>
    </source>
</evidence>
<dbReference type="Proteomes" id="UP000472263">
    <property type="component" value="Chromosome 16"/>
</dbReference>
<keyword evidence="3 5" id="KW-1133">Transmembrane helix</keyword>
<reference evidence="7" key="1">
    <citation type="submission" date="2019-06" db="EMBL/GenBank/DDBJ databases">
        <authorList>
            <consortium name="Wellcome Sanger Institute Data Sharing"/>
        </authorList>
    </citation>
    <scope>NUCLEOTIDE SEQUENCE [LARGE SCALE GENOMIC DNA]</scope>
</reference>
<organism evidence="7 8">
    <name type="scientific">Myripristis murdjan</name>
    <name type="common">pinecone soldierfish</name>
    <dbReference type="NCBI Taxonomy" id="586833"/>
    <lineage>
        <taxon>Eukaryota</taxon>
        <taxon>Metazoa</taxon>
        <taxon>Chordata</taxon>
        <taxon>Craniata</taxon>
        <taxon>Vertebrata</taxon>
        <taxon>Euteleostomi</taxon>
        <taxon>Actinopterygii</taxon>
        <taxon>Neopterygii</taxon>
        <taxon>Teleostei</taxon>
        <taxon>Neoteleostei</taxon>
        <taxon>Acanthomorphata</taxon>
        <taxon>Holocentriformes</taxon>
        <taxon>Holocentridae</taxon>
        <taxon>Myripristis</taxon>
    </lineage>
</organism>
<gene>
    <name evidence="7" type="primary">DCSTAMP</name>
</gene>
<feature type="transmembrane region" description="Helical" evidence="5">
    <location>
        <begin position="223"/>
        <end position="240"/>
    </location>
</feature>
<comment type="subcellular location">
    <subcellularLocation>
        <location evidence="1">Membrane</location>
        <topology evidence="1">Multi-pass membrane protein</topology>
    </subcellularLocation>
</comment>
<dbReference type="InterPro" id="IPR012858">
    <property type="entry name" value="DC_STAMP-like"/>
</dbReference>
<keyword evidence="4 5" id="KW-0472">Membrane</keyword>
<dbReference type="AlphaFoldDB" id="A0A667ZQE0"/>
<evidence type="ECO:0000256" key="3">
    <source>
        <dbReference type="ARBA" id="ARBA00022989"/>
    </source>
</evidence>
<evidence type="ECO:0000256" key="4">
    <source>
        <dbReference type="ARBA" id="ARBA00023136"/>
    </source>
</evidence>
<evidence type="ECO:0000256" key="1">
    <source>
        <dbReference type="ARBA" id="ARBA00004141"/>
    </source>
</evidence>
<dbReference type="Pfam" id="PF07782">
    <property type="entry name" value="DC_STAMP"/>
    <property type="match status" value="1"/>
</dbReference>
<evidence type="ECO:0000256" key="2">
    <source>
        <dbReference type="ARBA" id="ARBA00022692"/>
    </source>
</evidence>
<dbReference type="InterPro" id="IPR051856">
    <property type="entry name" value="CSR-E3_Ligase_Protein"/>
</dbReference>
<reference evidence="7" key="3">
    <citation type="submission" date="2025-09" db="UniProtKB">
        <authorList>
            <consortium name="Ensembl"/>
        </authorList>
    </citation>
    <scope>IDENTIFICATION</scope>
</reference>
<proteinExistence type="predicted"/>
<dbReference type="GeneTree" id="ENSGT00940000153269"/>
<dbReference type="PANTHER" id="PTHR21041">
    <property type="entry name" value="DENDRITIC CELL-SPECIFIC TRANSMEMBRANE PROTEIN"/>
    <property type="match status" value="1"/>
</dbReference>
<reference evidence="7" key="2">
    <citation type="submission" date="2025-08" db="UniProtKB">
        <authorList>
            <consortium name="Ensembl"/>
        </authorList>
    </citation>
    <scope>IDENTIFICATION</scope>
</reference>
<evidence type="ECO:0000313" key="8">
    <source>
        <dbReference type="Proteomes" id="UP000472263"/>
    </source>
</evidence>
<dbReference type="Ensembl" id="ENSMMDT00005046063.1">
    <property type="protein sequence ID" value="ENSMMDP00005045170.1"/>
    <property type="gene ID" value="ENSMMDG00005020718.1"/>
</dbReference>
<protein>
    <submittedName>
        <fullName evidence="7">Dendrocyte expressed seven transmembrane protein</fullName>
    </submittedName>
</protein>
<keyword evidence="2 5" id="KW-0812">Transmembrane</keyword>
<keyword evidence="8" id="KW-1185">Reference proteome</keyword>
<feature type="transmembrane region" description="Helical" evidence="5">
    <location>
        <begin position="381"/>
        <end position="405"/>
    </location>
</feature>
<name>A0A667ZQE0_9TELE</name>
<feature type="transmembrane region" description="Helical" evidence="5">
    <location>
        <begin position="64"/>
        <end position="84"/>
    </location>
</feature>
<dbReference type="PANTHER" id="PTHR21041:SF2">
    <property type="entry name" value="DENDRITIC CELL-SPECIFIC TRANSMEMBRANE PROTEIN"/>
    <property type="match status" value="1"/>
</dbReference>
<feature type="transmembrane region" description="Helical" evidence="5">
    <location>
        <begin position="35"/>
        <end position="58"/>
    </location>
</feature>
<dbReference type="GO" id="GO:0016020">
    <property type="term" value="C:membrane"/>
    <property type="evidence" value="ECO:0007669"/>
    <property type="project" value="UniProtKB-SubCell"/>
</dbReference>
<feature type="domain" description="Dendritic cell-specific transmembrane protein-like" evidence="6">
    <location>
        <begin position="249"/>
        <end position="431"/>
    </location>
</feature>
<feature type="transmembrane region" description="Helical" evidence="5">
    <location>
        <begin position="307"/>
        <end position="331"/>
    </location>
</feature>
<evidence type="ECO:0000259" key="6">
    <source>
        <dbReference type="Pfam" id="PF07782"/>
    </source>
</evidence>
<sequence>MRVSCTSLKQSFRDVGFLAVDVYTTSNRDGLGRTILLLITCSLFSLFLSSFLLLYLLFTLDYEIAVAGGIAGCFGVLLTVALFLSKQIRCTGILFAMSIFMKKSRNLLLAAGTSVVVLKNIRNTLENLTGLIRSMVCNLKAKKASIVISPLENFTRMLMWIGNTLKGLTNLEVIKFDSELNVSTKFEAGLFTEKLADAEQRLNKSAKYAEAIVSTLFSVADRMFPAISFLLLMMFIALHIKKYRSDMKFENTFVTSKFIQFDQKQKEQGKPHVLPLTPEESKLYASVPSARPTTQEGRAMLKFGIRILPHFVAWVIFITVDALLYCFVDIVTRKLSELEPFSIPLGTSIVIGLKLGEQNYQEDFSYSVTLFEKRCLPKPKLLLYSSVVPLAAILIALLIMAMMAAKLTQLRLMVYERFFSASAEERAEYLHAKILRKRLKGRKQRDNVGSPTSFFFKPHFWCPLLFRHKEDLQNSA</sequence>
<accession>A0A667ZQE0</accession>